<protein>
    <recommendedName>
        <fullName evidence="4">DUF1440 domain-containing protein</fullName>
    </recommendedName>
</protein>
<evidence type="ECO:0008006" key="4">
    <source>
        <dbReference type="Google" id="ProtNLM"/>
    </source>
</evidence>
<comment type="caution">
    <text evidence="2">The sequence shown here is derived from an EMBL/GenBank/DDBJ whole genome shotgun (WGS) entry which is preliminary data.</text>
</comment>
<sequence length="150" mass="15080">MGVLRAGAQGGAAGVAATLAMSAVMVAGRRSGRVGRLPPKLLTRRLLPGGGPHTPRSGEDAATVAAHLGFGAGAGAVFGVLTGGRRPRVLTGVAYGLGVWLLAYEGWVPALTVQPPAHRDAPGRAWTMALAHVVYGSALASGLRRMRGGA</sequence>
<keyword evidence="3" id="KW-1185">Reference proteome</keyword>
<dbReference type="EMBL" id="SNYN01000010">
    <property type="protein sequence ID" value="TDQ51568.1"/>
    <property type="molecule type" value="Genomic_DNA"/>
</dbReference>
<evidence type="ECO:0000313" key="2">
    <source>
        <dbReference type="EMBL" id="TDQ51568.1"/>
    </source>
</evidence>
<feature type="transmembrane region" description="Helical" evidence="1">
    <location>
        <begin position="6"/>
        <end position="27"/>
    </location>
</feature>
<feature type="transmembrane region" description="Helical" evidence="1">
    <location>
        <begin position="93"/>
        <end position="113"/>
    </location>
</feature>
<accession>A0A4R6UW00</accession>
<dbReference type="RefSeq" id="WP_133741990.1">
    <property type="nucleotide sequence ID" value="NZ_SNYN01000010.1"/>
</dbReference>
<dbReference type="Proteomes" id="UP000295281">
    <property type="component" value="Unassembled WGS sequence"/>
</dbReference>
<dbReference type="AlphaFoldDB" id="A0A4R6UW00"/>
<keyword evidence="1" id="KW-0812">Transmembrane</keyword>
<proteinExistence type="predicted"/>
<organism evidence="2 3">
    <name type="scientific">Actinorugispora endophytica</name>
    <dbReference type="NCBI Taxonomy" id="1605990"/>
    <lineage>
        <taxon>Bacteria</taxon>
        <taxon>Bacillati</taxon>
        <taxon>Actinomycetota</taxon>
        <taxon>Actinomycetes</taxon>
        <taxon>Streptosporangiales</taxon>
        <taxon>Nocardiopsidaceae</taxon>
        <taxon>Actinorugispora</taxon>
    </lineage>
</organism>
<evidence type="ECO:0000256" key="1">
    <source>
        <dbReference type="SAM" id="Phobius"/>
    </source>
</evidence>
<gene>
    <name evidence="2" type="ORF">EV190_11056</name>
</gene>
<keyword evidence="1" id="KW-0472">Membrane</keyword>
<feature type="transmembrane region" description="Helical" evidence="1">
    <location>
        <begin position="125"/>
        <end position="143"/>
    </location>
</feature>
<evidence type="ECO:0000313" key="3">
    <source>
        <dbReference type="Proteomes" id="UP000295281"/>
    </source>
</evidence>
<keyword evidence="1" id="KW-1133">Transmembrane helix</keyword>
<dbReference type="OrthoDB" id="6165073at2"/>
<reference evidence="2 3" key="1">
    <citation type="submission" date="2019-03" db="EMBL/GenBank/DDBJ databases">
        <title>Genomic Encyclopedia of Type Strains, Phase IV (KMG-IV): sequencing the most valuable type-strain genomes for metagenomic binning, comparative biology and taxonomic classification.</title>
        <authorList>
            <person name="Goeker M."/>
        </authorList>
    </citation>
    <scope>NUCLEOTIDE SEQUENCE [LARGE SCALE GENOMIC DNA]</scope>
    <source>
        <strain evidence="2 3">DSM 46770</strain>
    </source>
</reference>
<name>A0A4R6UW00_9ACTN</name>